<reference evidence="1" key="1">
    <citation type="submission" date="2019-07" db="EMBL/GenBank/DDBJ databases">
        <authorList>
            <person name="Dittberner H."/>
        </authorList>
    </citation>
    <scope>NUCLEOTIDE SEQUENCE [LARGE SCALE GENOMIC DNA]</scope>
</reference>
<gene>
    <name evidence="1" type="ORF">ANE_LOCUS21187</name>
</gene>
<dbReference type="EMBL" id="CABITT030000007">
    <property type="protein sequence ID" value="VVB10743.1"/>
    <property type="molecule type" value="Genomic_DNA"/>
</dbReference>
<keyword evidence="2" id="KW-1185">Reference proteome</keyword>
<sequence length="186" mass="20923">MFHPAKPFLADDEFGSGGCADTRSEPKLRRFSISAPRGRKSQPMSFTPISSSTEIWLVTEVESINTLAKLPNLRPYLVVVAATGTPSLSQSTVPCPAPSTARSEVAGFVLQRKLRRWSELAPPRLKPVGVLAHSRCHHLSWWSRIPSILRFQEMKSRVWAWPIPRFEKSSPIGPLFRYLEPAQYRG</sequence>
<proteinExistence type="predicted"/>
<protein>
    <submittedName>
        <fullName evidence="1">Uncharacterized protein</fullName>
    </submittedName>
</protein>
<evidence type="ECO:0000313" key="2">
    <source>
        <dbReference type="Proteomes" id="UP000489600"/>
    </source>
</evidence>
<dbReference type="AlphaFoldDB" id="A0A565CAT1"/>
<organism evidence="1 2">
    <name type="scientific">Arabis nemorensis</name>
    <dbReference type="NCBI Taxonomy" id="586526"/>
    <lineage>
        <taxon>Eukaryota</taxon>
        <taxon>Viridiplantae</taxon>
        <taxon>Streptophyta</taxon>
        <taxon>Embryophyta</taxon>
        <taxon>Tracheophyta</taxon>
        <taxon>Spermatophyta</taxon>
        <taxon>Magnoliopsida</taxon>
        <taxon>eudicotyledons</taxon>
        <taxon>Gunneridae</taxon>
        <taxon>Pentapetalae</taxon>
        <taxon>rosids</taxon>
        <taxon>malvids</taxon>
        <taxon>Brassicales</taxon>
        <taxon>Brassicaceae</taxon>
        <taxon>Arabideae</taxon>
        <taxon>Arabis</taxon>
    </lineage>
</organism>
<dbReference type="Proteomes" id="UP000489600">
    <property type="component" value="Unassembled WGS sequence"/>
</dbReference>
<name>A0A565CAT1_9BRAS</name>
<accession>A0A565CAT1</accession>
<comment type="caution">
    <text evidence="1">The sequence shown here is derived from an EMBL/GenBank/DDBJ whole genome shotgun (WGS) entry which is preliminary data.</text>
</comment>
<evidence type="ECO:0000313" key="1">
    <source>
        <dbReference type="EMBL" id="VVB10743.1"/>
    </source>
</evidence>